<proteinExistence type="inferred from homology"/>
<reference evidence="10 11" key="1">
    <citation type="journal article" date="2008" name="Nature">
        <title>The genome of the model beetle and pest Tribolium castaneum.</title>
        <authorList>
            <consortium name="Tribolium Genome Sequencing Consortium"/>
            <person name="Richards S."/>
            <person name="Gibbs R.A."/>
            <person name="Weinstock G.M."/>
            <person name="Brown S.J."/>
            <person name="Denell R."/>
            <person name="Beeman R.W."/>
            <person name="Gibbs R."/>
            <person name="Beeman R.W."/>
            <person name="Brown S.J."/>
            <person name="Bucher G."/>
            <person name="Friedrich M."/>
            <person name="Grimmelikhuijzen C.J."/>
            <person name="Klingler M."/>
            <person name="Lorenzen M."/>
            <person name="Richards S."/>
            <person name="Roth S."/>
            <person name="Schroder R."/>
            <person name="Tautz D."/>
            <person name="Zdobnov E.M."/>
            <person name="Muzny D."/>
            <person name="Gibbs R.A."/>
            <person name="Weinstock G.M."/>
            <person name="Attaway T."/>
            <person name="Bell S."/>
            <person name="Buhay C.J."/>
            <person name="Chandrabose M.N."/>
            <person name="Chavez D."/>
            <person name="Clerk-Blankenburg K.P."/>
            <person name="Cree A."/>
            <person name="Dao M."/>
            <person name="Davis C."/>
            <person name="Chacko J."/>
            <person name="Dinh H."/>
            <person name="Dugan-Rocha S."/>
            <person name="Fowler G."/>
            <person name="Garner T.T."/>
            <person name="Garnes J."/>
            <person name="Gnirke A."/>
            <person name="Hawes A."/>
            <person name="Hernandez J."/>
            <person name="Hines S."/>
            <person name="Holder M."/>
            <person name="Hume J."/>
            <person name="Jhangiani S.N."/>
            <person name="Joshi V."/>
            <person name="Khan Z.M."/>
            <person name="Jackson L."/>
            <person name="Kovar C."/>
            <person name="Kowis A."/>
            <person name="Lee S."/>
            <person name="Lewis L.R."/>
            <person name="Margolis J."/>
            <person name="Morgan M."/>
            <person name="Nazareth L.V."/>
            <person name="Nguyen N."/>
            <person name="Okwuonu G."/>
            <person name="Parker D."/>
            <person name="Richards S."/>
            <person name="Ruiz S.J."/>
            <person name="Santibanez J."/>
            <person name="Savard J."/>
            <person name="Scherer S.E."/>
            <person name="Schneider B."/>
            <person name="Sodergren E."/>
            <person name="Tautz D."/>
            <person name="Vattahil S."/>
            <person name="Villasana D."/>
            <person name="White C.S."/>
            <person name="Wright R."/>
            <person name="Park Y."/>
            <person name="Beeman R.W."/>
            <person name="Lord J."/>
            <person name="Oppert B."/>
            <person name="Lorenzen M."/>
            <person name="Brown S."/>
            <person name="Wang L."/>
            <person name="Savard J."/>
            <person name="Tautz D."/>
            <person name="Richards S."/>
            <person name="Weinstock G."/>
            <person name="Gibbs R.A."/>
            <person name="Liu Y."/>
            <person name="Worley K."/>
            <person name="Weinstock G."/>
            <person name="Elsik C.G."/>
            <person name="Reese J.T."/>
            <person name="Elhaik E."/>
            <person name="Landan G."/>
            <person name="Graur D."/>
            <person name="Arensburger P."/>
            <person name="Atkinson P."/>
            <person name="Beeman R.W."/>
            <person name="Beidler J."/>
            <person name="Brown S.J."/>
            <person name="Demuth J.P."/>
            <person name="Drury D.W."/>
            <person name="Du Y.Z."/>
            <person name="Fujiwara H."/>
            <person name="Lorenzen M."/>
            <person name="Maselli V."/>
            <person name="Osanai M."/>
            <person name="Park Y."/>
            <person name="Robertson H.M."/>
            <person name="Tu Z."/>
            <person name="Wang J.J."/>
            <person name="Wang S."/>
            <person name="Richards S."/>
            <person name="Song H."/>
            <person name="Zhang L."/>
            <person name="Sodergren E."/>
            <person name="Werner D."/>
            <person name="Stanke M."/>
            <person name="Morgenstern B."/>
            <person name="Solovyev V."/>
            <person name="Kosarev P."/>
            <person name="Brown G."/>
            <person name="Chen H.C."/>
            <person name="Ermolaeva O."/>
            <person name="Hlavina W."/>
            <person name="Kapustin Y."/>
            <person name="Kiryutin B."/>
            <person name="Kitts P."/>
            <person name="Maglott D."/>
            <person name="Pruitt K."/>
            <person name="Sapojnikov V."/>
            <person name="Souvorov A."/>
            <person name="Mackey A.J."/>
            <person name="Waterhouse R.M."/>
            <person name="Wyder S."/>
            <person name="Zdobnov E.M."/>
            <person name="Zdobnov E.M."/>
            <person name="Wyder S."/>
            <person name="Kriventseva E.V."/>
            <person name="Kadowaki T."/>
            <person name="Bork P."/>
            <person name="Aranda M."/>
            <person name="Bao R."/>
            <person name="Beermann A."/>
            <person name="Berns N."/>
            <person name="Bolognesi R."/>
            <person name="Bonneton F."/>
            <person name="Bopp D."/>
            <person name="Brown S.J."/>
            <person name="Bucher G."/>
            <person name="Butts T."/>
            <person name="Chaumot A."/>
            <person name="Denell R.E."/>
            <person name="Ferrier D.E."/>
            <person name="Friedrich M."/>
            <person name="Gordon C.M."/>
            <person name="Jindra M."/>
            <person name="Klingler M."/>
            <person name="Lan Q."/>
            <person name="Lattorff H.M."/>
            <person name="Laudet V."/>
            <person name="von Levetsow C."/>
            <person name="Liu Z."/>
            <person name="Lutz R."/>
            <person name="Lynch J.A."/>
            <person name="da Fonseca R.N."/>
            <person name="Posnien N."/>
            <person name="Reuter R."/>
            <person name="Roth S."/>
            <person name="Savard J."/>
            <person name="Schinko J.B."/>
            <person name="Schmitt C."/>
            <person name="Schoppmeier M."/>
            <person name="Schroder R."/>
            <person name="Shippy T.D."/>
            <person name="Simonnet F."/>
            <person name="Marques-Souza H."/>
            <person name="Tautz D."/>
            <person name="Tomoyasu Y."/>
            <person name="Trauner J."/>
            <person name="Van der Zee M."/>
            <person name="Vervoort M."/>
            <person name="Wittkopp N."/>
            <person name="Wimmer E.A."/>
            <person name="Yang X."/>
            <person name="Jones A.K."/>
            <person name="Sattelle D.B."/>
            <person name="Ebert P.R."/>
            <person name="Nelson D."/>
            <person name="Scott J.G."/>
            <person name="Beeman R.W."/>
            <person name="Muthukrishnan S."/>
            <person name="Kramer K.J."/>
            <person name="Arakane Y."/>
            <person name="Beeman R.W."/>
            <person name="Zhu Q."/>
            <person name="Hogenkamp D."/>
            <person name="Dixit R."/>
            <person name="Oppert B."/>
            <person name="Jiang H."/>
            <person name="Zou Z."/>
            <person name="Marshall J."/>
            <person name="Elpidina E."/>
            <person name="Vinokurov K."/>
            <person name="Oppert C."/>
            <person name="Zou Z."/>
            <person name="Evans J."/>
            <person name="Lu Z."/>
            <person name="Zhao P."/>
            <person name="Sumathipala N."/>
            <person name="Altincicek B."/>
            <person name="Vilcinskas A."/>
            <person name="Williams M."/>
            <person name="Hultmark D."/>
            <person name="Hetru C."/>
            <person name="Jiang H."/>
            <person name="Grimmelikhuijzen C.J."/>
            <person name="Hauser F."/>
            <person name="Cazzamali G."/>
            <person name="Williamson M."/>
            <person name="Park Y."/>
            <person name="Li B."/>
            <person name="Tanaka Y."/>
            <person name="Predel R."/>
            <person name="Neupert S."/>
            <person name="Schachtner J."/>
            <person name="Verleyen P."/>
            <person name="Raible F."/>
            <person name="Bork P."/>
            <person name="Friedrich M."/>
            <person name="Walden K.K."/>
            <person name="Robertson H.M."/>
            <person name="Angeli S."/>
            <person name="Foret S."/>
            <person name="Bucher G."/>
            <person name="Schuetz S."/>
            <person name="Maleszka R."/>
            <person name="Wimmer E.A."/>
            <person name="Beeman R.W."/>
            <person name="Lorenzen M."/>
            <person name="Tomoyasu Y."/>
            <person name="Miller S.C."/>
            <person name="Grossmann D."/>
            <person name="Bucher G."/>
        </authorList>
    </citation>
    <scope>NUCLEOTIDE SEQUENCE [LARGE SCALE GENOMIC DNA]</scope>
    <source>
        <strain evidence="10 11">Georgia GA2</strain>
    </source>
</reference>
<dbReference type="Pfam" id="PF21928">
    <property type="entry name" value="XLF_CC"/>
    <property type="match status" value="1"/>
</dbReference>
<evidence type="ECO:0000256" key="7">
    <source>
        <dbReference type="ARBA" id="ARBA00044529"/>
    </source>
</evidence>
<dbReference type="InterPro" id="IPR052287">
    <property type="entry name" value="NHEJ_factor"/>
</dbReference>
<dbReference type="PhylomeDB" id="D6WAF8"/>
<dbReference type="InterPro" id="IPR053829">
    <property type="entry name" value="XLF-like_CC"/>
</dbReference>
<reference evidence="10 11" key="2">
    <citation type="journal article" date="2010" name="Nucleic Acids Res.">
        <title>BeetleBase in 2010: revisions to provide comprehensive genomic information for Tribolium castaneum.</title>
        <authorList>
            <person name="Kim H.S."/>
            <person name="Murphy T."/>
            <person name="Xia J."/>
            <person name="Caragea D."/>
            <person name="Park Y."/>
            <person name="Beeman R.W."/>
            <person name="Lorenzen M.D."/>
            <person name="Butcher S."/>
            <person name="Manak J.R."/>
            <person name="Brown S.J."/>
        </authorList>
    </citation>
    <scope>GENOME REANNOTATION</scope>
    <source>
        <strain evidence="10 11">Georgia GA2</strain>
    </source>
</reference>
<evidence type="ECO:0000256" key="5">
    <source>
        <dbReference type="ARBA" id="ARBA00023242"/>
    </source>
</evidence>
<keyword evidence="5" id="KW-0539">Nucleus</keyword>
<dbReference type="Gene3D" id="1.10.287.450">
    <property type="entry name" value="Helix hairpin bin"/>
    <property type="match status" value="1"/>
</dbReference>
<dbReference type="OMA" id="IFTHITH"/>
<evidence type="ECO:0000256" key="3">
    <source>
        <dbReference type="ARBA" id="ARBA00023125"/>
    </source>
</evidence>
<gene>
    <name evidence="10" type="primary">AUGUSTUS-3.0.2_00406</name>
    <name evidence="10" type="ORF">TcasGA2_TC000406</name>
</gene>
<evidence type="ECO:0000256" key="6">
    <source>
        <dbReference type="ARBA" id="ARBA00025747"/>
    </source>
</evidence>
<dbReference type="KEGG" id="tca:662288"/>
<dbReference type="GO" id="GO:0032807">
    <property type="term" value="C:DNA ligase IV complex"/>
    <property type="evidence" value="ECO:0000318"/>
    <property type="project" value="GO_Central"/>
</dbReference>
<dbReference type="FunFam" id="1.10.287.450:FF:000003">
    <property type="entry name" value="Non-homologous end-joining factor 1"/>
    <property type="match status" value="1"/>
</dbReference>
<keyword evidence="4" id="KW-0234">DNA repair</keyword>
<sequence length="238" mass="27974">MWKTFQHGENLYMIKIVQDDNLRLVVTDFQNIWVQDVSRDELLQQFQEANPLFDIKIEEVGSEVIEAINSISDCTNVEMVESDEGLKLILNTIKSEYKIRFKFNLLKSPSETFLKEITVPLIQTVKHLEERQSMLINLLHKKDRELEEYKLEKGLISRDDLITEKFDVEKLSSIDDKLMMNVFGQNETFWNCFVGQHGNIEANIEDVKQDPWNHIKRKRKVYSSKTVTKKGKGINYDN</sequence>
<dbReference type="eggNOG" id="ENOG502SBND">
    <property type="taxonomic scope" value="Eukaryota"/>
</dbReference>
<keyword evidence="3" id="KW-0238">DNA-binding</keyword>
<dbReference type="Gene3D" id="2.170.210.10">
    <property type="entry name" value="DNA double-strand break repair and VJ recombination XRCC4, N-terminal"/>
    <property type="match status" value="1"/>
</dbReference>
<name>D6WAF8_TRICA</name>
<evidence type="ECO:0000259" key="9">
    <source>
        <dbReference type="Pfam" id="PF21928"/>
    </source>
</evidence>
<dbReference type="Proteomes" id="UP000007266">
    <property type="component" value="Linkage group 2"/>
</dbReference>
<keyword evidence="2" id="KW-0227">DNA damage</keyword>
<feature type="domain" description="XLF-like coiled-coil region" evidence="9">
    <location>
        <begin position="109"/>
        <end position="147"/>
    </location>
</feature>
<dbReference type="PANTHER" id="PTHR32235">
    <property type="entry name" value="NON-HOMOLOGOUS END-JOINING FACTOR 1"/>
    <property type="match status" value="1"/>
</dbReference>
<feature type="domain" description="XLF-like N-terminal" evidence="8">
    <location>
        <begin position="1"/>
        <end position="105"/>
    </location>
</feature>
<dbReference type="InterPro" id="IPR038051">
    <property type="entry name" value="XRCC4-like_N_sf"/>
</dbReference>
<comment type="similarity">
    <text evidence="6">Belongs to the XRCC4-XLF family. XLF subfamily.</text>
</comment>
<dbReference type="CDD" id="cd22285">
    <property type="entry name" value="HD_XLF_N"/>
    <property type="match status" value="1"/>
</dbReference>
<dbReference type="Pfam" id="PF09302">
    <property type="entry name" value="XLF"/>
    <property type="match status" value="1"/>
</dbReference>
<protein>
    <recommendedName>
        <fullName evidence="7">Non-homologous end-joining factor 1</fullName>
    </recommendedName>
</protein>
<evidence type="ECO:0000313" key="11">
    <source>
        <dbReference type="Proteomes" id="UP000007266"/>
    </source>
</evidence>
<accession>D6WAF8</accession>
<comment type="subcellular location">
    <subcellularLocation>
        <location evidence="1">Nucleus</location>
    </subcellularLocation>
</comment>
<dbReference type="STRING" id="7070.D6WAF8"/>
<dbReference type="EMBL" id="KQ971312">
    <property type="protein sequence ID" value="EEZ98007.1"/>
    <property type="molecule type" value="Genomic_DNA"/>
</dbReference>
<dbReference type="PANTHER" id="PTHR32235:SF1">
    <property type="entry name" value="NON-HOMOLOGOUS END-JOINING FACTOR 1"/>
    <property type="match status" value="1"/>
</dbReference>
<evidence type="ECO:0000256" key="2">
    <source>
        <dbReference type="ARBA" id="ARBA00022763"/>
    </source>
</evidence>
<dbReference type="GO" id="GO:0006303">
    <property type="term" value="P:double-strand break repair via nonhomologous end joining"/>
    <property type="evidence" value="ECO:0000318"/>
    <property type="project" value="GO_Central"/>
</dbReference>
<evidence type="ECO:0000256" key="1">
    <source>
        <dbReference type="ARBA" id="ARBA00004123"/>
    </source>
</evidence>
<organism evidence="10 11">
    <name type="scientific">Tribolium castaneum</name>
    <name type="common">Red flour beetle</name>
    <dbReference type="NCBI Taxonomy" id="7070"/>
    <lineage>
        <taxon>Eukaryota</taxon>
        <taxon>Metazoa</taxon>
        <taxon>Ecdysozoa</taxon>
        <taxon>Arthropoda</taxon>
        <taxon>Hexapoda</taxon>
        <taxon>Insecta</taxon>
        <taxon>Pterygota</taxon>
        <taxon>Neoptera</taxon>
        <taxon>Endopterygota</taxon>
        <taxon>Coleoptera</taxon>
        <taxon>Polyphaga</taxon>
        <taxon>Cucujiformia</taxon>
        <taxon>Tenebrionidae</taxon>
        <taxon>Tenebrionidae incertae sedis</taxon>
        <taxon>Tribolium</taxon>
    </lineage>
</organism>
<dbReference type="OrthoDB" id="2155935at2759"/>
<dbReference type="AlphaFoldDB" id="D6WAF8"/>
<dbReference type="HOGENOM" id="CLU_1167192_0_0_1"/>
<evidence type="ECO:0000256" key="4">
    <source>
        <dbReference type="ARBA" id="ARBA00023204"/>
    </source>
</evidence>
<dbReference type="InterPro" id="IPR015381">
    <property type="entry name" value="XLF-like_N"/>
</dbReference>
<evidence type="ECO:0000313" key="10">
    <source>
        <dbReference type="EMBL" id="EEZ98007.1"/>
    </source>
</evidence>
<dbReference type="GO" id="GO:0045027">
    <property type="term" value="F:DNA end binding"/>
    <property type="evidence" value="ECO:0000318"/>
    <property type="project" value="GO_Central"/>
</dbReference>
<evidence type="ECO:0000259" key="8">
    <source>
        <dbReference type="Pfam" id="PF09302"/>
    </source>
</evidence>
<keyword evidence="11" id="KW-1185">Reference proteome</keyword>